<dbReference type="RefSeq" id="WP_144766574.1">
    <property type="nucleotide sequence ID" value="NZ_BPQI01000172.1"/>
</dbReference>
<evidence type="ECO:0000313" key="3">
    <source>
        <dbReference type="EMBL" id="VUF14202.1"/>
    </source>
</evidence>
<reference evidence="2" key="3">
    <citation type="submission" date="2021-08" db="EMBL/GenBank/DDBJ databases">
        <authorList>
            <person name="Tani A."/>
            <person name="Ola A."/>
            <person name="Ogura Y."/>
            <person name="Katsura K."/>
            <person name="Hayashi T."/>
        </authorList>
    </citation>
    <scope>NUCLEOTIDE SEQUENCE</scope>
    <source>
        <strain evidence="2">DSM 22415</strain>
    </source>
</reference>
<dbReference type="OrthoDB" id="7998648at2"/>
<keyword evidence="5" id="KW-1185">Reference proteome</keyword>
<organism evidence="3 4">
    <name type="scientific">Methylobacterium dankookense</name>
    <dbReference type="NCBI Taxonomy" id="560405"/>
    <lineage>
        <taxon>Bacteria</taxon>
        <taxon>Pseudomonadati</taxon>
        <taxon>Pseudomonadota</taxon>
        <taxon>Alphaproteobacteria</taxon>
        <taxon>Hyphomicrobiales</taxon>
        <taxon>Methylobacteriaceae</taxon>
        <taxon>Methylobacterium</taxon>
    </lineage>
</organism>
<dbReference type="Proteomes" id="UP001055303">
    <property type="component" value="Unassembled WGS sequence"/>
</dbReference>
<evidence type="ECO:0000313" key="4">
    <source>
        <dbReference type="Proteomes" id="UP000401717"/>
    </source>
</evidence>
<dbReference type="AlphaFoldDB" id="A0A564G238"/>
<sequence length="107" mass="11700">MTDANGEPNKLAEVLRLATLVAERVLEAQLIERPVPSDQFNALVSAVRLLQDQNVPLPPLVEQVVSELSKRLSQVEAAPDDSSSEPEAEHDSVIAGLTRFLGAFRRE</sequence>
<dbReference type="EMBL" id="BPQI01000172">
    <property type="protein sequence ID" value="GJD58826.1"/>
    <property type="molecule type" value="Genomic_DNA"/>
</dbReference>
<evidence type="ECO:0000256" key="1">
    <source>
        <dbReference type="SAM" id="MobiDB-lite"/>
    </source>
</evidence>
<reference evidence="3 4" key="1">
    <citation type="submission" date="2019-06" db="EMBL/GenBank/DDBJ databases">
        <authorList>
            <person name="Rodrigo-Torres L."/>
            <person name="Arahal R. D."/>
            <person name="Lucena T."/>
        </authorList>
    </citation>
    <scope>NUCLEOTIDE SEQUENCE [LARGE SCALE GENOMIC DNA]</scope>
    <source>
        <strain evidence="3 4">SW08-7</strain>
    </source>
</reference>
<accession>A0A564G238</accession>
<gene>
    <name evidence="2" type="ORF">IFDJLNFL_4752</name>
    <name evidence="3" type="ORF">MTDSW087_03918</name>
</gene>
<proteinExistence type="predicted"/>
<evidence type="ECO:0000313" key="5">
    <source>
        <dbReference type="Proteomes" id="UP001055303"/>
    </source>
</evidence>
<feature type="region of interest" description="Disordered" evidence="1">
    <location>
        <begin position="72"/>
        <end position="91"/>
    </location>
</feature>
<dbReference type="EMBL" id="CABFVH010000029">
    <property type="protein sequence ID" value="VUF14202.1"/>
    <property type="molecule type" value="Genomic_DNA"/>
</dbReference>
<name>A0A564G238_9HYPH</name>
<protein>
    <submittedName>
        <fullName evidence="3">Uncharacterized protein</fullName>
    </submittedName>
</protein>
<evidence type="ECO:0000313" key="2">
    <source>
        <dbReference type="EMBL" id="GJD58826.1"/>
    </source>
</evidence>
<reference evidence="2" key="2">
    <citation type="journal article" date="2021" name="Front. Microbiol.">
        <title>Comprehensive Comparative Genomics and Phenotyping of Methylobacterium Species.</title>
        <authorList>
            <person name="Alessa O."/>
            <person name="Ogura Y."/>
            <person name="Fujitani Y."/>
            <person name="Takami H."/>
            <person name="Hayashi T."/>
            <person name="Sahin N."/>
            <person name="Tani A."/>
        </authorList>
    </citation>
    <scope>NUCLEOTIDE SEQUENCE</scope>
    <source>
        <strain evidence="2">DSM 22415</strain>
    </source>
</reference>
<dbReference type="Proteomes" id="UP000401717">
    <property type="component" value="Unassembled WGS sequence"/>
</dbReference>